<keyword evidence="4" id="KW-1185">Reference proteome</keyword>
<dbReference type="InterPro" id="IPR057666">
    <property type="entry name" value="DrpA_SLOG"/>
</dbReference>
<reference evidence="3 4" key="1">
    <citation type="submission" date="2018-11" db="EMBL/GenBank/DDBJ databases">
        <title>Novel Erysipelotrichaceae bacterium isolated from small intestine of a swine.</title>
        <authorList>
            <person name="Kim J.S."/>
            <person name="Choe H."/>
            <person name="Lee Y.R."/>
            <person name="Kim K.M."/>
            <person name="Park D.S."/>
        </authorList>
    </citation>
    <scope>NUCLEOTIDE SEQUENCE [LARGE SCALE GENOMIC DNA]</scope>
    <source>
        <strain evidence="3 4">SG0102</strain>
    </source>
</reference>
<feature type="domain" description="Smf/DprA SLOG" evidence="2">
    <location>
        <begin position="52"/>
        <end position="256"/>
    </location>
</feature>
<dbReference type="InParanoid" id="A0A3G9JPC8"/>
<dbReference type="EMBL" id="AP019309">
    <property type="protein sequence ID" value="BBH26098.1"/>
    <property type="molecule type" value="Genomic_DNA"/>
</dbReference>
<dbReference type="Pfam" id="PF02481">
    <property type="entry name" value="DNA_processg_A"/>
    <property type="match status" value="1"/>
</dbReference>
<dbReference type="PANTHER" id="PTHR43022:SF1">
    <property type="entry name" value="PROTEIN SMF"/>
    <property type="match status" value="1"/>
</dbReference>
<proteinExistence type="inferred from homology"/>
<dbReference type="NCBIfam" id="TIGR00732">
    <property type="entry name" value="dprA"/>
    <property type="match status" value="1"/>
</dbReference>
<evidence type="ECO:0000259" key="2">
    <source>
        <dbReference type="Pfam" id="PF02481"/>
    </source>
</evidence>
<dbReference type="GO" id="GO:0009294">
    <property type="term" value="P:DNA-mediated transformation"/>
    <property type="evidence" value="ECO:0007669"/>
    <property type="project" value="InterPro"/>
</dbReference>
<dbReference type="AlphaFoldDB" id="A0A3G9JPC8"/>
<dbReference type="Proteomes" id="UP000268059">
    <property type="component" value="Chromosome"/>
</dbReference>
<gene>
    <name evidence="3" type="ORF">SG0102_10320</name>
</gene>
<dbReference type="PANTHER" id="PTHR43022">
    <property type="entry name" value="PROTEIN SMF"/>
    <property type="match status" value="1"/>
</dbReference>
<protein>
    <recommendedName>
        <fullName evidence="2">Smf/DprA SLOG domain-containing protein</fullName>
    </recommendedName>
</protein>
<dbReference type="FunCoup" id="A0A3G9JPC8">
    <property type="interactions" value="246"/>
</dbReference>
<evidence type="ECO:0000313" key="4">
    <source>
        <dbReference type="Proteomes" id="UP000268059"/>
    </source>
</evidence>
<name>A0A3G9JPC8_9FIRM</name>
<accession>A0A3G9JPC8</accession>
<dbReference type="KEGG" id="ebm:SG0102_10320"/>
<sequence>MIAMNNDMRETLLYFSLKYVGDFRKIYRALEEKESVDTALFEQLKRGMKASYLTIVDEQYPARLKEIYDPPFVLYYYGDVSLLSRDRMFSVVGSRHPNAYGAKMAKLYTHVLVENGYGIVSGMAYGIDSMAHNEAMHSGGVTIAVLGSGIDEVYPAAHRSLYQQLMRTQLVISEYPGMTKPQKVYFKNRNRLITGLGDQLLVVQAQLKSGTMVSVGHALEQGKDVYAIPGRVNEDPPGTNYLISQGAICASSCDILLDE</sequence>
<dbReference type="SUPFAM" id="SSF102405">
    <property type="entry name" value="MCP/YpsA-like"/>
    <property type="match status" value="1"/>
</dbReference>
<dbReference type="Gene3D" id="3.40.50.450">
    <property type="match status" value="1"/>
</dbReference>
<organism evidence="3 4">
    <name type="scientific">Intestinibaculum porci</name>
    <dbReference type="NCBI Taxonomy" id="2487118"/>
    <lineage>
        <taxon>Bacteria</taxon>
        <taxon>Bacillati</taxon>
        <taxon>Bacillota</taxon>
        <taxon>Erysipelotrichia</taxon>
        <taxon>Erysipelotrichales</taxon>
        <taxon>Erysipelotrichaceae</taxon>
        <taxon>Intestinibaculum</taxon>
    </lineage>
</organism>
<dbReference type="InterPro" id="IPR003488">
    <property type="entry name" value="DprA"/>
</dbReference>
<evidence type="ECO:0000256" key="1">
    <source>
        <dbReference type="ARBA" id="ARBA00006525"/>
    </source>
</evidence>
<evidence type="ECO:0000313" key="3">
    <source>
        <dbReference type="EMBL" id="BBH26098.1"/>
    </source>
</evidence>
<comment type="similarity">
    <text evidence="1">Belongs to the DprA/Smf family.</text>
</comment>